<gene>
    <name evidence="1" type="ordered locus">VEA_002345</name>
</gene>
<evidence type="ECO:0000313" key="2">
    <source>
        <dbReference type="Proteomes" id="UP000002571"/>
    </source>
</evidence>
<evidence type="ECO:0000313" key="1">
    <source>
        <dbReference type="EMBL" id="ACY50507.1"/>
    </source>
</evidence>
<proteinExistence type="predicted"/>
<name>A0ACA6QJJ1_VIBAE</name>
<sequence>MTIGPIEHWCYGEPARMSHDINTRFYVAKVERSSTLKK</sequence>
<reference evidence="1" key="1">
    <citation type="submission" date="2009-10" db="EMBL/GenBank/DDBJ databases">
        <authorList>
            <consortium name="Los Alamos National Laboratory (LANL)"/>
            <consortium name="National Microbial Pathogen Data Resource (NMPDR)"/>
            <person name="Munk A.C."/>
            <person name="Tapia R."/>
            <person name="Green L."/>
            <person name="Rogers Y."/>
            <person name="Detter J.C."/>
            <person name="Bruce D."/>
            <person name="Brettin T.S."/>
            <person name="Colwell R."/>
            <person name="Huq A."/>
            <person name="Grim C.J."/>
            <person name="Hasan N.A."/>
            <person name="Vonstein V."/>
            <person name="Bartels D."/>
        </authorList>
    </citation>
    <scope>NUCLEOTIDE SEQUENCE</scope>
    <source>
        <strain evidence="1">EX25</strain>
    </source>
</reference>
<accession>A0ACA6QJJ1</accession>
<organism evidence="1 2">
    <name type="scientific">Vibrio antiquarius (strain Ex25)</name>
    <dbReference type="NCBI Taxonomy" id="150340"/>
    <lineage>
        <taxon>Bacteria</taxon>
        <taxon>Pseudomonadati</taxon>
        <taxon>Pseudomonadota</taxon>
        <taxon>Gammaproteobacteria</taxon>
        <taxon>Vibrionales</taxon>
        <taxon>Vibrionaceae</taxon>
        <taxon>Vibrio</taxon>
        <taxon>Vibrio diabolicus subgroup</taxon>
    </lineage>
</organism>
<keyword evidence="2" id="KW-1185">Reference proteome</keyword>
<dbReference type="EMBL" id="CP001805">
    <property type="protein sequence ID" value="ACY50507.1"/>
    <property type="molecule type" value="Genomic_DNA"/>
</dbReference>
<dbReference type="Proteomes" id="UP000002571">
    <property type="component" value="Chromosome 1"/>
</dbReference>
<protein>
    <submittedName>
        <fullName evidence="1">Uncharacterized protein</fullName>
    </submittedName>
</protein>